<feature type="signal peptide" evidence="2">
    <location>
        <begin position="1"/>
        <end position="25"/>
    </location>
</feature>
<dbReference type="CDD" id="cd13578">
    <property type="entry name" value="PBP2_Bug27"/>
    <property type="match status" value="1"/>
</dbReference>
<gene>
    <name evidence="3" type="ORF">GCM10007935_12140</name>
</gene>
<comment type="caution">
    <text evidence="3">The sequence shown here is derived from an EMBL/GenBank/DDBJ whole genome shotgun (WGS) entry which is preliminary data.</text>
</comment>
<dbReference type="Gene3D" id="3.40.190.10">
    <property type="entry name" value="Periplasmic binding protein-like II"/>
    <property type="match status" value="1"/>
</dbReference>
<evidence type="ECO:0000313" key="4">
    <source>
        <dbReference type="Proteomes" id="UP001156903"/>
    </source>
</evidence>
<evidence type="ECO:0000313" key="3">
    <source>
        <dbReference type="EMBL" id="GLS13784.1"/>
    </source>
</evidence>
<organism evidence="3 4">
    <name type="scientific">Hydrogenophaga electricum</name>
    <dbReference type="NCBI Taxonomy" id="1230953"/>
    <lineage>
        <taxon>Bacteria</taxon>
        <taxon>Pseudomonadati</taxon>
        <taxon>Pseudomonadota</taxon>
        <taxon>Betaproteobacteria</taxon>
        <taxon>Burkholderiales</taxon>
        <taxon>Comamonadaceae</taxon>
        <taxon>Hydrogenophaga</taxon>
    </lineage>
</organism>
<comment type="similarity">
    <text evidence="1">Belongs to the UPF0065 (bug) family.</text>
</comment>
<sequence>MIKKTLVRTWLLAAGVLGLTASALAQTYPARPIKVVVPYAAGGSTDQMARVIQQPLSEILGQPVIIDNRAGAGGAIGTEAVVRAEPDGYTLVFGNTGPNAVGSLMRKLPYDVLNDLKPISTVAITPMMLAVPSNSPANNVKEFLALARANPGKFNYGSVGPGSLSHLTGEYFNELAGVQLQHIPYKGGAPMLTAFLGGEIQAAFVTGLDGGAMLATGRVKYLAVGTAQPTPVVEGLPTVAKDVPGFQTSAWFGLLAPKGTPDAIVARLNAAVAQALSRPDVRQFFVSRHVEPKGSTPQELTQIIRAELEQWRPIVVKHKIEL</sequence>
<keyword evidence="2" id="KW-0732">Signal</keyword>
<dbReference type="Gene3D" id="3.40.190.150">
    <property type="entry name" value="Bordetella uptake gene, domain 1"/>
    <property type="match status" value="1"/>
</dbReference>
<evidence type="ECO:0000256" key="2">
    <source>
        <dbReference type="SAM" id="SignalP"/>
    </source>
</evidence>
<accession>A0ABQ6C455</accession>
<reference evidence="4" key="1">
    <citation type="journal article" date="2019" name="Int. J. Syst. Evol. Microbiol.">
        <title>The Global Catalogue of Microorganisms (GCM) 10K type strain sequencing project: providing services to taxonomists for standard genome sequencing and annotation.</title>
        <authorList>
            <consortium name="The Broad Institute Genomics Platform"/>
            <consortium name="The Broad Institute Genome Sequencing Center for Infectious Disease"/>
            <person name="Wu L."/>
            <person name="Ma J."/>
        </authorList>
    </citation>
    <scope>NUCLEOTIDE SEQUENCE [LARGE SCALE GENOMIC DNA]</scope>
    <source>
        <strain evidence="4">NBRC 109341</strain>
    </source>
</reference>
<dbReference type="EMBL" id="BSPB01000006">
    <property type="protein sequence ID" value="GLS13784.1"/>
    <property type="molecule type" value="Genomic_DNA"/>
</dbReference>
<dbReference type="SUPFAM" id="SSF53850">
    <property type="entry name" value="Periplasmic binding protein-like II"/>
    <property type="match status" value="1"/>
</dbReference>
<dbReference type="PIRSF" id="PIRSF017082">
    <property type="entry name" value="YflP"/>
    <property type="match status" value="1"/>
</dbReference>
<name>A0ABQ6C455_9BURK</name>
<dbReference type="Proteomes" id="UP001156903">
    <property type="component" value="Unassembled WGS sequence"/>
</dbReference>
<feature type="chain" id="PRO_5045243321" evidence="2">
    <location>
        <begin position="26"/>
        <end position="322"/>
    </location>
</feature>
<dbReference type="PANTHER" id="PTHR42928">
    <property type="entry name" value="TRICARBOXYLATE-BINDING PROTEIN"/>
    <property type="match status" value="1"/>
</dbReference>
<dbReference type="InterPro" id="IPR005064">
    <property type="entry name" value="BUG"/>
</dbReference>
<dbReference type="InterPro" id="IPR042100">
    <property type="entry name" value="Bug_dom1"/>
</dbReference>
<dbReference type="RefSeq" id="WP_284307093.1">
    <property type="nucleotide sequence ID" value="NZ_BSPB01000006.1"/>
</dbReference>
<keyword evidence="4" id="KW-1185">Reference proteome</keyword>
<protein>
    <submittedName>
        <fullName evidence="3">MFS transporter</fullName>
    </submittedName>
</protein>
<evidence type="ECO:0000256" key="1">
    <source>
        <dbReference type="ARBA" id="ARBA00006987"/>
    </source>
</evidence>
<dbReference type="Pfam" id="PF03401">
    <property type="entry name" value="TctC"/>
    <property type="match status" value="1"/>
</dbReference>
<proteinExistence type="inferred from homology"/>
<dbReference type="PANTHER" id="PTHR42928:SF5">
    <property type="entry name" value="BLR1237 PROTEIN"/>
    <property type="match status" value="1"/>
</dbReference>